<accession>A0ABN9SR17</accession>
<evidence type="ECO:0000313" key="4">
    <source>
        <dbReference type="Proteomes" id="UP001189429"/>
    </source>
</evidence>
<feature type="region of interest" description="Disordered" evidence="2">
    <location>
        <begin position="292"/>
        <end position="312"/>
    </location>
</feature>
<evidence type="ECO:0000256" key="1">
    <source>
        <dbReference type="SAM" id="Coils"/>
    </source>
</evidence>
<protein>
    <submittedName>
        <fullName evidence="3">Uncharacterized protein</fullName>
    </submittedName>
</protein>
<proteinExistence type="predicted"/>
<reference evidence="3" key="1">
    <citation type="submission" date="2023-10" db="EMBL/GenBank/DDBJ databases">
        <authorList>
            <person name="Chen Y."/>
            <person name="Shah S."/>
            <person name="Dougan E. K."/>
            <person name="Thang M."/>
            <person name="Chan C."/>
        </authorList>
    </citation>
    <scope>NUCLEOTIDE SEQUENCE [LARGE SCALE GENOMIC DNA]</scope>
</reference>
<sequence>MVPAPWTWSGKQQQESKQDWMCKFCTFRRTGAPLISNGINEKCYKCKLHKGVAFKCVVPSDSPSRTKRKADGTIFAAAASYAKLEKRLHQLEAENAKLRGSPDSGGGDAAEEHNESEELRDEIDGLSKHVQWLESVRSPWAELPLKAAREQLEGARRKLYENKPLPAKLTALSRRAEQARIRYQKAEQDKVAADQKLLKAQEEAKAAAQVVLERQKVCLQLEEEVRALASSQPADEPGQHQAMDLAGPEIKLDEAKVLSALGAMEGAGDASKLAPKLAEVLKSWAAELLEEPPDKRARGAASGGQPAEPPPAAWDIDTIEVELLRKDVGTLADEGEGLQFPDYSCLDLCEYLNGEEGNTLFHLAQAYHMSPFLLMIWSCSVEVQLTQRLASFRSSASQQVSRSDAVKLGLVLEAIGWSRLKFQRAAFGDMQILFVSVYGEVGVGLKGNVELLGGPAVSLRNGVVMSVMAGCWRSGRRRPAARVALPALAALAAVATCAAAFASLGRAGLRAPTPARGQRPHARAPPPSARRRAEADDKESRPGDGKFYQLGGDAANPEVVPAAFGPFGIIVGGWTDDELEYTVAPTLEDSAGPGVHIPVRVLARKDVDLTLEEVLGSMDSMDAVMPDEGDDIVLS</sequence>
<evidence type="ECO:0000313" key="3">
    <source>
        <dbReference type="EMBL" id="CAK0834368.1"/>
    </source>
</evidence>
<feature type="region of interest" description="Disordered" evidence="2">
    <location>
        <begin position="96"/>
        <end position="121"/>
    </location>
</feature>
<dbReference type="Proteomes" id="UP001189429">
    <property type="component" value="Unassembled WGS sequence"/>
</dbReference>
<feature type="coiled-coil region" evidence="1">
    <location>
        <begin position="169"/>
        <end position="203"/>
    </location>
</feature>
<feature type="region of interest" description="Disordered" evidence="2">
    <location>
        <begin position="511"/>
        <end position="551"/>
    </location>
</feature>
<name>A0ABN9SR17_9DINO</name>
<feature type="compositionally biased region" description="Basic and acidic residues" evidence="2">
    <location>
        <begin position="110"/>
        <end position="121"/>
    </location>
</feature>
<dbReference type="EMBL" id="CAUYUJ010012658">
    <property type="protein sequence ID" value="CAK0834368.1"/>
    <property type="molecule type" value="Genomic_DNA"/>
</dbReference>
<keyword evidence="4" id="KW-1185">Reference proteome</keyword>
<feature type="non-terminal residue" evidence="3">
    <location>
        <position position="635"/>
    </location>
</feature>
<comment type="caution">
    <text evidence="3">The sequence shown here is derived from an EMBL/GenBank/DDBJ whole genome shotgun (WGS) entry which is preliminary data.</text>
</comment>
<organism evidence="3 4">
    <name type="scientific">Prorocentrum cordatum</name>
    <dbReference type="NCBI Taxonomy" id="2364126"/>
    <lineage>
        <taxon>Eukaryota</taxon>
        <taxon>Sar</taxon>
        <taxon>Alveolata</taxon>
        <taxon>Dinophyceae</taxon>
        <taxon>Prorocentrales</taxon>
        <taxon>Prorocentraceae</taxon>
        <taxon>Prorocentrum</taxon>
    </lineage>
</organism>
<keyword evidence="1" id="KW-0175">Coiled coil</keyword>
<evidence type="ECO:0000256" key="2">
    <source>
        <dbReference type="SAM" id="MobiDB-lite"/>
    </source>
</evidence>
<feature type="compositionally biased region" description="Basic and acidic residues" evidence="2">
    <location>
        <begin position="531"/>
        <end position="544"/>
    </location>
</feature>
<gene>
    <name evidence="3" type="ORF">PCOR1329_LOCUS31808</name>
</gene>